<keyword evidence="1" id="KW-0812">Transmembrane</keyword>
<dbReference type="OrthoDB" id="6618165at2759"/>
<feature type="chain" id="PRO_5039893216" evidence="2">
    <location>
        <begin position="20"/>
        <end position="223"/>
    </location>
</feature>
<protein>
    <submittedName>
        <fullName evidence="3">Uncharacterized protein</fullName>
    </submittedName>
</protein>
<dbReference type="Proteomes" id="UP001107558">
    <property type="component" value="Chromosome 2"/>
</dbReference>
<name>A0A9J6C1C4_POLVA</name>
<evidence type="ECO:0000313" key="4">
    <source>
        <dbReference type="Proteomes" id="UP001107558"/>
    </source>
</evidence>
<evidence type="ECO:0000313" key="3">
    <source>
        <dbReference type="EMBL" id="KAG5675653.1"/>
    </source>
</evidence>
<dbReference type="EMBL" id="JADBJN010000002">
    <property type="protein sequence ID" value="KAG5675653.1"/>
    <property type="molecule type" value="Genomic_DNA"/>
</dbReference>
<keyword evidence="4" id="KW-1185">Reference proteome</keyword>
<keyword evidence="1" id="KW-1133">Transmembrane helix</keyword>
<evidence type="ECO:0000256" key="1">
    <source>
        <dbReference type="SAM" id="Phobius"/>
    </source>
</evidence>
<sequence length="223" mass="24009">MNKFACSLLLLSFIGFINADQEPVLKSTQIKNENPLKEDNPVYVPAATSGNVKPSSGGGVGNDVTAILNNPAFSTYVPQDVVQQYASQYGHGYVGEVLEGFLIPGYERPDYPVAPPPSFSTLSILRSFLPGPKIILAIAAKIVALLASAVGVVFFGGAITSFVCAFTPLCTITFFGRPLALLKQETKDIVEKIGEELTADRVKRAADLFKLAMDKYQAMNRKS</sequence>
<keyword evidence="2" id="KW-0732">Signal</keyword>
<keyword evidence="1" id="KW-0472">Membrane</keyword>
<feature type="transmembrane region" description="Helical" evidence="1">
    <location>
        <begin position="142"/>
        <end position="175"/>
    </location>
</feature>
<reference evidence="3" key="1">
    <citation type="submission" date="2021-03" db="EMBL/GenBank/DDBJ databases">
        <title>Chromosome level genome of the anhydrobiotic midge Polypedilum vanderplanki.</title>
        <authorList>
            <person name="Yoshida Y."/>
            <person name="Kikawada T."/>
            <person name="Gusev O."/>
        </authorList>
    </citation>
    <scope>NUCLEOTIDE SEQUENCE</scope>
    <source>
        <strain evidence="3">NIAS01</strain>
        <tissue evidence="3">Whole body or cell culture</tissue>
    </source>
</reference>
<dbReference type="AlphaFoldDB" id="A0A9J6C1C4"/>
<comment type="caution">
    <text evidence="3">The sequence shown here is derived from an EMBL/GenBank/DDBJ whole genome shotgun (WGS) entry which is preliminary data.</text>
</comment>
<feature type="signal peptide" evidence="2">
    <location>
        <begin position="1"/>
        <end position="19"/>
    </location>
</feature>
<gene>
    <name evidence="3" type="ORF">PVAND_005540</name>
</gene>
<evidence type="ECO:0000256" key="2">
    <source>
        <dbReference type="SAM" id="SignalP"/>
    </source>
</evidence>
<proteinExistence type="predicted"/>
<accession>A0A9J6C1C4</accession>
<organism evidence="3 4">
    <name type="scientific">Polypedilum vanderplanki</name>
    <name type="common">Sleeping chironomid midge</name>
    <dbReference type="NCBI Taxonomy" id="319348"/>
    <lineage>
        <taxon>Eukaryota</taxon>
        <taxon>Metazoa</taxon>
        <taxon>Ecdysozoa</taxon>
        <taxon>Arthropoda</taxon>
        <taxon>Hexapoda</taxon>
        <taxon>Insecta</taxon>
        <taxon>Pterygota</taxon>
        <taxon>Neoptera</taxon>
        <taxon>Endopterygota</taxon>
        <taxon>Diptera</taxon>
        <taxon>Nematocera</taxon>
        <taxon>Chironomoidea</taxon>
        <taxon>Chironomidae</taxon>
        <taxon>Chironominae</taxon>
        <taxon>Polypedilum</taxon>
        <taxon>Polypedilum</taxon>
    </lineage>
</organism>